<sequence length="284" mass="31885">MPGTHNSLSFYGGDIVQTQSMSLTNQLLSGIRVLDIRVRHFYDKFAIHHGFVFQNAYFGPDVMAPITAFLAANPTETVVMRLREEYNAQGNTRSFNQTFQDYKNRYGAFIWRPYSNNPTLDEIRGKIVILQNFSGSRHGINYGYLDRQDSYSVSTNWDLYSKWQKVKAHVEKAEHGRRDIIYANFLNASGGSFPYFVASGKSSPQTSAPRLLTGLTTPGWKNSYPDFPRVGCFIGICSIAFEGINNLLSNYIANGHTDFTGIVMADFPGAGLINNVISLNNNDR</sequence>
<dbReference type="Gene3D" id="3.20.20.190">
    <property type="entry name" value="Phosphatidylinositol (PI) phosphodiesterase"/>
    <property type="match status" value="1"/>
</dbReference>
<reference evidence="8" key="1">
    <citation type="journal article" date="2019" name="Int. J. Syst. Evol. Microbiol.">
        <title>The Global Catalogue of Microorganisms (GCM) 10K type strain sequencing project: providing services to taxonomists for standard genome sequencing and annotation.</title>
        <authorList>
            <consortium name="The Broad Institute Genomics Platform"/>
            <consortium name="The Broad Institute Genome Sequencing Center for Infectious Disease"/>
            <person name="Wu L."/>
            <person name="Ma J."/>
        </authorList>
    </citation>
    <scope>NUCLEOTIDE SEQUENCE [LARGE SCALE GENOMIC DNA]</scope>
    <source>
        <strain evidence="8">JCM 17805</strain>
    </source>
</reference>
<evidence type="ECO:0000256" key="1">
    <source>
        <dbReference type="ARBA" id="ARBA00001316"/>
    </source>
</evidence>
<dbReference type="CDD" id="cd08586">
    <property type="entry name" value="PI-PLCc_BcPLC_like"/>
    <property type="match status" value="1"/>
</dbReference>
<dbReference type="PROSITE" id="PS50007">
    <property type="entry name" value="PIPLC_X_DOMAIN"/>
    <property type="match status" value="1"/>
</dbReference>
<dbReference type="Proteomes" id="UP001500604">
    <property type="component" value="Unassembled WGS sequence"/>
</dbReference>
<dbReference type="Pfam" id="PF00388">
    <property type="entry name" value="PI-PLC-X"/>
    <property type="match status" value="1"/>
</dbReference>
<dbReference type="EC" id="4.6.1.13" evidence="2"/>
<accession>A0ABP8V581</accession>
<evidence type="ECO:0000313" key="7">
    <source>
        <dbReference type="EMBL" id="GAA4651195.1"/>
    </source>
</evidence>
<keyword evidence="8" id="KW-1185">Reference proteome</keyword>
<dbReference type="SMART" id="SM00148">
    <property type="entry name" value="PLCXc"/>
    <property type="match status" value="1"/>
</dbReference>
<feature type="domain" description="Phosphatidylinositol-specific phospholipase C X" evidence="6">
    <location>
        <begin position="1"/>
        <end position="132"/>
    </location>
</feature>
<evidence type="ECO:0000256" key="5">
    <source>
        <dbReference type="ARBA" id="ARBA00030782"/>
    </source>
</evidence>
<dbReference type="PANTHER" id="PTHR13593">
    <property type="match status" value="1"/>
</dbReference>
<dbReference type="PANTHER" id="PTHR13593:SF113">
    <property type="entry name" value="SI:DKEY-266F7.9"/>
    <property type="match status" value="1"/>
</dbReference>
<evidence type="ECO:0000256" key="4">
    <source>
        <dbReference type="ARBA" id="ARBA00030474"/>
    </source>
</evidence>
<dbReference type="InterPro" id="IPR017946">
    <property type="entry name" value="PLC-like_Pdiesterase_TIM-brl"/>
</dbReference>
<evidence type="ECO:0000256" key="3">
    <source>
        <dbReference type="ARBA" id="ARBA00019758"/>
    </source>
</evidence>
<comment type="caution">
    <text evidence="7">The sequence shown here is derived from an EMBL/GenBank/DDBJ whole genome shotgun (WGS) entry which is preliminary data.</text>
</comment>
<dbReference type="EMBL" id="BAABFL010000441">
    <property type="protein sequence ID" value="GAA4651195.1"/>
    <property type="molecule type" value="Genomic_DNA"/>
</dbReference>
<evidence type="ECO:0000259" key="6">
    <source>
        <dbReference type="SMART" id="SM00148"/>
    </source>
</evidence>
<comment type="catalytic activity">
    <reaction evidence="1">
        <text>a 1,2-diacyl-sn-glycero-3-phospho-(1D-myo-inositol) = 1D-myo-inositol 1,2-cyclic phosphate + a 1,2-diacyl-sn-glycerol</text>
        <dbReference type="Rhea" id="RHEA:17093"/>
        <dbReference type="ChEBI" id="CHEBI:17815"/>
        <dbReference type="ChEBI" id="CHEBI:57880"/>
        <dbReference type="ChEBI" id="CHEBI:58484"/>
        <dbReference type="EC" id="4.6.1.13"/>
    </reaction>
</comment>
<dbReference type="InterPro" id="IPR051057">
    <property type="entry name" value="PI-PLC_domain"/>
</dbReference>
<protein>
    <recommendedName>
        <fullName evidence="3">1-phosphatidylinositol phosphodiesterase</fullName>
        <ecNumber evidence="2">4.6.1.13</ecNumber>
    </recommendedName>
    <alternativeName>
        <fullName evidence="4">Phosphatidylinositol diacylglycerol-lyase</fullName>
    </alternativeName>
    <alternativeName>
        <fullName evidence="5">Phosphatidylinositol-specific phospholipase C</fullName>
    </alternativeName>
</protein>
<gene>
    <name evidence="7" type="ORF">GCM10023116_34780</name>
</gene>
<dbReference type="SUPFAM" id="SSF51695">
    <property type="entry name" value="PLC-like phosphodiesterases"/>
    <property type="match status" value="1"/>
</dbReference>
<name>A0ABP8V581_9GAMM</name>
<proteinExistence type="predicted"/>
<evidence type="ECO:0000256" key="2">
    <source>
        <dbReference type="ARBA" id="ARBA00012581"/>
    </source>
</evidence>
<dbReference type="InterPro" id="IPR000909">
    <property type="entry name" value="PLipase_C_PInositol-sp_X_dom"/>
</dbReference>
<organism evidence="7 8">
    <name type="scientific">Kistimonas scapharcae</name>
    <dbReference type="NCBI Taxonomy" id="1036133"/>
    <lineage>
        <taxon>Bacteria</taxon>
        <taxon>Pseudomonadati</taxon>
        <taxon>Pseudomonadota</taxon>
        <taxon>Gammaproteobacteria</taxon>
        <taxon>Oceanospirillales</taxon>
        <taxon>Endozoicomonadaceae</taxon>
        <taxon>Kistimonas</taxon>
    </lineage>
</organism>
<evidence type="ECO:0000313" key="8">
    <source>
        <dbReference type="Proteomes" id="UP001500604"/>
    </source>
</evidence>